<reference evidence="2" key="1">
    <citation type="submission" date="2022-07" db="EMBL/GenBank/DDBJ databases">
        <title>The genome of Lyophyllum shimeji provides insight into the initial evolution of ectomycorrhizal fungal genome.</title>
        <authorList>
            <person name="Kobayashi Y."/>
            <person name="Shibata T."/>
            <person name="Hirakawa H."/>
            <person name="Shigenobu S."/>
            <person name="Nishiyama T."/>
            <person name="Yamada A."/>
            <person name="Hasebe M."/>
            <person name="Kawaguchi M."/>
        </authorList>
    </citation>
    <scope>NUCLEOTIDE SEQUENCE</scope>
    <source>
        <strain evidence="2">AT787</strain>
    </source>
</reference>
<evidence type="ECO:0000256" key="1">
    <source>
        <dbReference type="SAM" id="Phobius"/>
    </source>
</evidence>
<keyword evidence="1" id="KW-0472">Membrane</keyword>
<dbReference type="AlphaFoldDB" id="A0A9P3PVJ5"/>
<name>A0A9P3PVJ5_LYOSH</name>
<evidence type="ECO:0000313" key="2">
    <source>
        <dbReference type="EMBL" id="GLB42815.1"/>
    </source>
</evidence>
<keyword evidence="1" id="KW-0812">Transmembrane</keyword>
<keyword evidence="3" id="KW-1185">Reference proteome</keyword>
<sequence length="223" mass="24979">MQPASQCFGRLIPSQRPPSPALPPSLSTTTNPRLLKPLQHIPHFLLVRIRLLIILLITIVPHILPPIPSLRRLHHRHLHLLILILCMLMCVSPARPMIPSLWQRQRKPVQLAVPRHLHARLEPRARRAGAWSGPGGKDRARGERRLAPSLDARDRLCKEILFWRARAGDAAASVVLSCVGDAGKWPSRRRAGRRDIVVREYVLVRAGKAGPRGGARGGHDERC</sequence>
<proteinExistence type="predicted"/>
<accession>A0A9P3PVJ5</accession>
<evidence type="ECO:0000313" key="3">
    <source>
        <dbReference type="Proteomes" id="UP001063166"/>
    </source>
</evidence>
<protein>
    <submittedName>
        <fullName evidence="2">Uncharacterized protein</fullName>
    </submittedName>
</protein>
<feature type="transmembrane region" description="Helical" evidence="1">
    <location>
        <begin position="45"/>
        <end position="64"/>
    </location>
</feature>
<dbReference type="EMBL" id="BRPK01000012">
    <property type="protein sequence ID" value="GLB42815.1"/>
    <property type="molecule type" value="Genomic_DNA"/>
</dbReference>
<feature type="transmembrane region" description="Helical" evidence="1">
    <location>
        <begin position="76"/>
        <end position="98"/>
    </location>
</feature>
<dbReference type="Proteomes" id="UP001063166">
    <property type="component" value="Unassembled WGS sequence"/>
</dbReference>
<keyword evidence="1" id="KW-1133">Transmembrane helix</keyword>
<comment type="caution">
    <text evidence="2">The sequence shown here is derived from an EMBL/GenBank/DDBJ whole genome shotgun (WGS) entry which is preliminary data.</text>
</comment>
<gene>
    <name evidence="2" type="ORF">LshimejAT787_1202640</name>
</gene>
<organism evidence="2 3">
    <name type="scientific">Lyophyllum shimeji</name>
    <name type="common">Hon-shimeji</name>
    <name type="synonym">Tricholoma shimeji</name>
    <dbReference type="NCBI Taxonomy" id="47721"/>
    <lineage>
        <taxon>Eukaryota</taxon>
        <taxon>Fungi</taxon>
        <taxon>Dikarya</taxon>
        <taxon>Basidiomycota</taxon>
        <taxon>Agaricomycotina</taxon>
        <taxon>Agaricomycetes</taxon>
        <taxon>Agaricomycetidae</taxon>
        <taxon>Agaricales</taxon>
        <taxon>Tricholomatineae</taxon>
        <taxon>Lyophyllaceae</taxon>
        <taxon>Lyophyllum</taxon>
    </lineage>
</organism>